<reference evidence="7 8" key="1">
    <citation type="journal article" date="2019" name="Int. J. Syst. Evol. Microbiol.">
        <title>The Global Catalogue of Microorganisms (GCM) 10K type strain sequencing project: providing services to taxonomists for standard genome sequencing and annotation.</title>
        <authorList>
            <consortium name="The Broad Institute Genomics Platform"/>
            <consortium name="The Broad Institute Genome Sequencing Center for Infectious Disease"/>
            <person name="Wu L."/>
            <person name="Ma J."/>
        </authorList>
    </citation>
    <scope>NUCLEOTIDE SEQUENCE [LARGE SCALE GENOMIC DNA]</scope>
    <source>
        <strain evidence="7 8">GX26</strain>
    </source>
</reference>
<evidence type="ECO:0000256" key="5">
    <source>
        <dbReference type="ARBA" id="ARBA00023136"/>
    </source>
</evidence>
<evidence type="ECO:0000256" key="2">
    <source>
        <dbReference type="ARBA" id="ARBA00022475"/>
    </source>
</evidence>
<feature type="transmembrane region" description="Helical" evidence="6">
    <location>
        <begin position="455"/>
        <end position="475"/>
    </location>
</feature>
<feature type="transmembrane region" description="Helical" evidence="6">
    <location>
        <begin position="117"/>
        <end position="134"/>
    </location>
</feature>
<dbReference type="InterPro" id="IPR002797">
    <property type="entry name" value="Polysacc_synth"/>
</dbReference>
<evidence type="ECO:0000313" key="7">
    <source>
        <dbReference type="EMBL" id="MFC6955381.1"/>
    </source>
</evidence>
<dbReference type="EMBL" id="JBHSXN010000006">
    <property type="protein sequence ID" value="MFC6955381.1"/>
    <property type="molecule type" value="Genomic_DNA"/>
</dbReference>
<feature type="transmembrane region" description="Helical" evidence="6">
    <location>
        <begin position="303"/>
        <end position="328"/>
    </location>
</feature>
<feature type="transmembrane region" description="Helical" evidence="6">
    <location>
        <begin position="523"/>
        <end position="540"/>
    </location>
</feature>
<keyword evidence="8" id="KW-1185">Reference proteome</keyword>
<dbReference type="RefSeq" id="WP_336352308.1">
    <property type="nucleotide sequence ID" value="NZ_JAZAQL010000006.1"/>
</dbReference>
<comment type="subcellular location">
    <subcellularLocation>
        <location evidence="1">Cell membrane</location>
        <topology evidence="1">Multi-pass membrane protein</topology>
    </subcellularLocation>
</comment>
<name>A0ABD5VRD9_9EURY</name>
<dbReference type="GO" id="GO:0005886">
    <property type="term" value="C:plasma membrane"/>
    <property type="evidence" value="ECO:0007669"/>
    <property type="project" value="UniProtKB-SubCell"/>
</dbReference>
<gene>
    <name evidence="7" type="ORF">ACFQGB_21165</name>
</gene>
<organism evidence="7 8">
    <name type="scientific">Halorubellus litoreus</name>
    <dbReference type="NCBI Taxonomy" id="755308"/>
    <lineage>
        <taxon>Archaea</taxon>
        <taxon>Methanobacteriati</taxon>
        <taxon>Methanobacteriota</taxon>
        <taxon>Stenosarchaea group</taxon>
        <taxon>Halobacteria</taxon>
        <taxon>Halobacteriales</taxon>
        <taxon>Halorubellaceae</taxon>
        <taxon>Halorubellus</taxon>
    </lineage>
</organism>
<evidence type="ECO:0000256" key="1">
    <source>
        <dbReference type="ARBA" id="ARBA00004651"/>
    </source>
</evidence>
<feature type="transmembrane region" description="Helical" evidence="6">
    <location>
        <begin position="179"/>
        <end position="198"/>
    </location>
</feature>
<dbReference type="Proteomes" id="UP001596395">
    <property type="component" value="Unassembled WGS sequence"/>
</dbReference>
<feature type="transmembrane region" description="Helical" evidence="6">
    <location>
        <begin position="425"/>
        <end position="443"/>
    </location>
</feature>
<evidence type="ECO:0000256" key="3">
    <source>
        <dbReference type="ARBA" id="ARBA00022692"/>
    </source>
</evidence>
<feature type="transmembrane region" description="Helical" evidence="6">
    <location>
        <begin position="334"/>
        <end position="355"/>
    </location>
</feature>
<feature type="transmembrane region" description="Helical" evidence="6">
    <location>
        <begin position="367"/>
        <end position="386"/>
    </location>
</feature>
<proteinExistence type="predicted"/>
<keyword evidence="5 6" id="KW-0472">Membrane</keyword>
<dbReference type="InterPro" id="IPR050833">
    <property type="entry name" value="Poly_Biosynth_Transport"/>
</dbReference>
<sequence length="542" mass="57791">MSRSIVTAFLSTVGSRLVGLVVTAAITPLLIHYLGVGTYGEYATIMSVFALLTVFMSSGTNSGVKKYIAEQRSMPNWKDHVFGYYFRLATLLAVLAAIGFAVAAHLGLVAMLWGEKYTPYFYLLGGMALAVQYREYVRRTLMGLKLEHVSEPLTVLYRVVFGVIAVALAALGFGVPGIIVAQVAASLVAVAVGLYVVRKHLSLEKVTGSTPSRFPDSELFSFNHETIAYVFLLTSLYHIDVLMLESAASSEIVGYYKAALVLVQFLWILPRSVQGVMIQSTSDLWEQGRLGRITDLASRTTRYVLLLTLLLAMGMAALASTFVPLYLGEQMTPAVTPLLLLLPGTVGFAVARPLLAISHAKGDVKTLIAATWASATLNFALNLNLIPMYGAAGAALATTIGYASLPLFNAYAARELGYDPLNDLRPVRIAVTTVIAAVPIYLLPSIIENDVLELVIIPVVGFVVFAAAALVSGAVDVEELSDFLDSLPGPLGGDGRSIDGSIGSRKAFRSDGGVPLAARTQRLLVLVGLALVVLGIVAMANV</sequence>
<feature type="transmembrane region" description="Helical" evidence="6">
    <location>
        <begin position="392"/>
        <end position="413"/>
    </location>
</feature>
<keyword evidence="2" id="KW-1003">Cell membrane</keyword>
<keyword evidence="4 6" id="KW-1133">Transmembrane helix</keyword>
<feature type="transmembrane region" description="Helical" evidence="6">
    <location>
        <begin position="7"/>
        <end position="31"/>
    </location>
</feature>
<dbReference type="AlphaFoldDB" id="A0ABD5VRD9"/>
<protein>
    <submittedName>
        <fullName evidence="7">Lipopolysaccharide biosynthesis protein</fullName>
    </submittedName>
</protein>
<keyword evidence="3 6" id="KW-0812">Transmembrane</keyword>
<feature type="transmembrane region" description="Helical" evidence="6">
    <location>
        <begin position="43"/>
        <end position="64"/>
    </location>
</feature>
<accession>A0ABD5VRD9</accession>
<evidence type="ECO:0000256" key="6">
    <source>
        <dbReference type="SAM" id="Phobius"/>
    </source>
</evidence>
<evidence type="ECO:0000256" key="4">
    <source>
        <dbReference type="ARBA" id="ARBA00022989"/>
    </source>
</evidence>
<feature type="transmembrane region" description="Helical" evidence="6">
    <location>
        <begin position="155"/>
        <end position="173"/>
    </location>
</feature>
<evidence type="ECO:0000313" key="8">
    <source>
        <dbReference type="Proteomes" id="UP001596395"/>
    </source>
</evidence>
<dbReference type="PANTHER" id="PTHR30250:SF26">
    <property type="entry name" value="PSMA PROTEIN"/>
    <property type="match status" value="1"/>
</dbReference>
<comment type="caution">
    <text evidence="7">The sequence shown here is derived from an EMBL/GenBank/DDBJ whole genome shotgun (WGS) entry which is preliminary data.</text>
</comment>
<dbReference type="Pfam" id="PF01943">
    <property type="entry name" value="Polysacc_synt"/>
    <property type="match status" value="1"/>
</dbReference>
<dbReference type="PANTHER" id="PTHR30250">
    <property type="entry name" value="PST FAMILY PREDICTED COLANIC ACID TRANSPORTER"/>
    <property type="match status" value="1"/>
</dbReference>
<feature type="transmembrane region" description="Helical" evidence="6">
    <location>
        <begin position="85"/>
        <end position="111"/>
    </location>
</feature>